<dbReference type="Proteomes" id="UP000265618">
    <property type="component" value="Unassembled WGS sequence"/>
</dbReference>
<dbReference type="PANTHER" id="PTHR22950:SF678">
    <property type="entry name" value="VACUOLAR AMINO ACID TRANSPORTER 5-RELATED"/>
    <property type="match status" value="1"/>
</dbReference>
<feature type="transmembrane region" description="Helical" evidence="9">
    <location>
        <begin position="85"/>
        <end position="103"/>
    </location>
</feature>
<feature type="transmembrane region" description="Helical" evidence="9">
    <location>
        <begin position="12"/>
        <end position="31"/>
    </location>
</feature>
<accession>A0A9K3GLV1</accession>
<feature type="transmembrane region" description="Helical" evidence="9">
    <location>
        <begin position="124"/>
        <end position="143"/>
    </location>
</feature>
<evidence type="ECO:0000256" key="9">
    <source>
        <dbReference type="SAM" id="Phobius"/>
    </source>
</evidence>
<evidence type="ECO:0000256" key="8">
    <source>
        <dbReference type="ARBA" id="ARBA00023136"/>
    </source>
</evidence>
<comment type="caution">
    <text evidence="11">The sequence shown here is derived from an EMBL/GenBank/DDBJ whole genome shotgun (WGS) entry which is preliminary data.</text>
</comment>
<evidence type="ECO:0000256" key="6">
    <source>
        <dbReference type="ARBA" id="ARBA00022970"/>
    </source>
</evidence>
<feature type="transmembrane region" description="Helical" evidence="9">
    <location>
        <begin position="163"/>
        <end position="190"/>
    </location>
</feature>
<keyword evidence="5 9" id="KW-0812">Transmembrane</keyword>
<dbReference type="GO" id="GO:0005313">
    <property type="term" value="F:L-glutamate transmembrane transporter activity"/>
    <property type="evidence" value="ECO:0007669"/>
    <property type="project" value="TreeGrafter"/>
</dbReference>
<evidence type="ECO:0000256" key="3">
    <source>
        <dbReference type="ARBA" id="ARBA00022448"/>
    </source>
</evidence>
<evidence type="ECO:0000256" key="7">
    <source>
        <dbReference type="ARBA" id="ARBA00022989"/>
    </source>
</evidence>
<feature type="transmembrane region" description="Helical" evidence="9">
    <location>
        <begin position="269"/>
        <end position="293"/>
    </location>
</feature>
<dbReference type="EMBL" id="BDIP01003386">
    <property type="protein sequence ID" value="GIQ87642.1"/>
    <property type="molecule type" value="Genomic_DNA"/>
</dbReference>
<keyword evidence="8 9" id="KW-0472">Membrane</keyword>
<dbReference type="OrthoDB" id="438545at2759"/>
<proteinExistence type="inferred from homology"/>
<evidence type="ECO:0000256" key="4">
    <source>
        <dbReference type="ARBA" id="ARBA00022554"/>
    </source>
</evidence>
<dbReference type="GO" id="GO:0015189">
    <property type="term" value="F:L-lysine transmembrane transporter activity"/>
    <property type="evidence" value="ECO:0007669"/>
    <property type="project" value="TreeGrafter"/>
</dbReference>
<comment type="subcellular location">
    <subcellularLocation>
        <location evidence="1">Vacuole membrane</location>
        <topology evidence="1">Multi-pass membrane protein</topology>
    </subcellularLocation>
</comment>
<keyword evidence="4" id="KW-0926">Vacuole</keyword>
<keyword evidence="6" id="KW-0029">Amino-acid transport</keyword>
<keyword evidence="12" id="KW-1185">Reference proteome</keyword>
<dbReference type="GO" id="GO:0005290">
    <property type="term" value="F:L-histidine transmembrane transporter activity"/>
    <property type="evidence" value="ECO:0007669"/>
    <property type="project" value="TreeGrafter"/>
</dbReference>
<evidence type="ECO:0000256" key="5">
    <source>
        <dbReference type="ARBA" id="ARBA00022692"/>
    </source>
</evidence>
<evidence type="ECO:0000313" key="11">
    <source>
        <dbReference type="EMBL" id="GIQ87642.1"/>
    </source>
</evidence>
<feature type="domain" description="Amino acid transporter transmembrane" evidence="10">
    <location>
        <begin position="11"/>
        <end position="292"/>
    </location>
</feature>
<reference evidence="11 12" key="1">
    <citation type="journal article" date="2018" name="PLoS ONE">
        <title>The draft genome of Kipferlia bialata reveals reductive genome evolution in fornicate parasites.</title>
        <authorList>
            <person name="Tanifuji G."/>
            <person name="Takabayashi S."/>
            <person name="Kume K."/>
            <person name="Takagi M."/>
            <person name="Nakayama T."/>
            <person name="Kamikawa R."/>
            <person name="Inagaki Y."/>
            <person name="Hashimoto T."/>
        </authorList>
    </citation>
    <scope>NUCLEOTIDE SEQUENCE [LARGE SCALE GENOMIC DNA]</scope>
    <source>
        <strain evidence="11">NY0173</strain>
    </source>
</reference>
<dbReference type="InterPro" id="IPR013057">
    <property type="entry name" value="AA_transpt_TM"/>
</dbReference>
<dbReference type="Gene3D" id="1.20.1740.10">
    <property type="entry name" value="Amino acid/polyamine transporter I"/>
    <property type="match status" value="1"/>
</dbReference>
<keyword evidence="3" id="KW-0813">Transport</keyword>
<sequence length="298" mass="32651">QFWWNDTENGQTYKHIAIVVVAVLVLFPLSIMTKLDFLRHTSLAALCSVAYIVCVIIIVFILISTGTFEGGSGPVRAINNNPMEIFVAFPLFGVAFTAHYNCLNVYKELKNRKVSTMNKVIKGSGVIIIAVYVCMGLFGYLSFRDDVNSDVLLNLASLVSGGAGGWWVNLANIAMLLTILCSYPLVCFALRNSISGIVWGRRNMVPTRQQQILVVVCIITFAVFIAIVVGDIGAVLSFSGSIAGTNVVYILPGLFFYKLLPKEDNRRKLAIFIIATGAFFFVTGLWSAVYTVILHPSA</sequence>
<dbReference type="AlphaFoldDB" id="A0A9K3GLV1"/>
<comment type="similarity">
    <text evidence="2">Belongs to the amino acid/polyamine transporter 2 family.</text>
</comment>
<feature type="transmembrane region" description="Helical" evidence="9">
    <location>
        <begin position="211"/>
        <end position="229"/>
    </location>
</feature>
<gene>
    <name evidence="11" type="ORF">KIPB_009721</name>
</gene>
<feature type="transmembrane region" description="Helical" evidence="9">
    <location>
        <begin position="43"/>
        <end position="65"/>
    </location>
</feature>
<dbReference type="GO" id="GO:0015194">
    <property type="term" value="F:L-serine transmembrane transporter activity"/>
    <property type="evidence" value="ECO:0007669"/>
    <property type="project" value="TreeGrafter"/>
</dbReference>
<evidence type="ECO:0000259" key="10">
    <source>
        <dbReference type="Pfam" id="PF01490"/>
    </source>
</evidence>
<evidence type="ECO:0000256" key="2">
    <source>
        <dbReference type="ARBA" id="ARBA00008066"/>
    </source>
</evidence>
<dbReference type="PANTHER" id="PTHR22950">
    <property type="entry name" value="AMINO ACID TRANSPORTER"/>
    <property type="match status" value="1"/>
</dbReference>
<evidence type="ECO:0000313" key="12">
    <source>
        <dbReference type="Proteomes" id="UP000265618"/>
    </source>
</evidence>
<feature type="transmembrane region" description="Helical" evidence="9">
    <location>
        <begin position="235"/>
        <end position="257"/>
    </location>
</feature>
<dbReference type="GO" id="GO:0061459">
    <property type="term" value="F:L-arginine transmembrane transporter activity"/>
    <property type="evidence" value="ECO:0007669"/>
    <property type="project" value="TreeGrafter"/>
</dbReference>
<evidence type="ECO:0000256" key="1">
    <source>
        <dbReference type="ARBA" id="ARBA00004128"/>
    </source>
</evidence>
<dbReference type="GO" id="GO:0005302">
    <property type="term" value="F:L-tyrosine transmembrane transporter activity"/>
    <property type="evidence" value="ECO:0007669"/>
    <property type="project" value="TreeGrafter"/>
</dbReference>
<keyword evidence="7 9" id="KW-1133">Transmembrane helix</keyword>
<dbReference type="GO" id="GO:0005774">
    <property type="term" value="C:vacuolar membrane"/>
    <property type="evidence" value="ECO:0007669"/>
    <property type="project" value="UniProtKB-SubCell"/>
</dbReference>
<dbReference type="Pfam" id="PF01490">
    <property type="entry name" value="Aa_trans"/>
    <property type="match status" value="1"/>
</dbReference>
<protein>
    <recommendedName>
        <fullName evidence="10">Amino acid transporter transmembrane domain-containing protein</fullName>
    </recommendedName>
</protein>
<feature type="non-terminal residue" evidence="11">
    <location>
        <position position="1"/>
    </location>
</feature>
<name>A0A9K3GLV1_9EUKA</name>
<organism evidence="11 12">
    <name type="scientific">Kipferlia bialata</name>
    <dbReference type="NCBI Taxonomy" id="797122"/>
    <lineage>
        <taxon>Eukaryota</taxon>
        <taxon>Metamonada</taxon>
        <taxon>Carpediemonas-like organisms</taxon>
        <taxon>Kipferlia</taxon>
    </lineage>
</organism>